<dbReference type="EMBL" id="CACSLK010027813">
    <property type="protein sequence ID" value="CAA0830178.1"/>
    <property type="molecule type" value="Genomic_DNA"/>
</dbReference>
<dbReference type="SUPFAM" id="SSF54001">
    <property type="entry name" value="Cysteine proteinases"/>
    <property type="match status" value="1"/>
</dbReference>
<dbReference type="InterPro" id="IPR038765">
    <property type="entry name" value="Papain-like_cys_pep_sf"/>
</dbReference>
<reference evidence="1" key="1">
    <citation type="submission" date="2019-12" db="EMBL/GenBank/DDBJ databases">
        <authorList>
            <person name="Scholes J."/>
        </authorList>
    </citation>
    <scope>NUCLEOTIDE SEQUENCE</scope>
</reference>
<accession>A0A9N7NGG2</accession>
<gene>
    <name evidence="1" type="ORF">SHERM_25638</name>
</gene>
<dbReference type="PANTHER" id="PTHR33022">
    <property type="entry name" value="DUF1985 DOMAIN-CONTAINING PROTEIN"/>
    <property type="match status" value="1"/>
</dbReference>
<sequence length="220" mass="24780">MSVKSPVRALRTKSEALMKSAADKPDIHVSVQNLAQPDIHVPSVADDDDTFPLINTQFLKEIDRNAQEKLNEASKGKEPRGFDYEPHPVFGFAMKGSLPSFDAITVGLPPRRHPRNAIPAIHNNHLDVIFYYLRKIGLYAKSAPVSDCGVFVASFAEHFILGHDITKKKFDVNSQRERYGYLLYTYGRMKHINECDSDDESPLSVPDEIRFGFMDTGKTL</sequence>
<dbReference type="AlphaFoldDB" id="A0A9N7NGG2"/>
<evidence type="ECO:0000313" key="2">
    <source>
        <dbReference type="Proteomes" id="UP001153555"/>
    </source>
</evidence>
<name>A0A9N7NGG2_STRHE</name>
<protein>
    <submittedName>
        <fullName evidence="1">Uncharacterized protein</fullName>
    </submittedName>
</protein>
<evidence type="ECO:0000313" key="1">
    <source>
        <dbReference type="EMBL" id="CAA0830178.1"/>
    </source>
</evidence>
<dbReference type="Proteomes" id="UP001153555">
    <property type="component" value="Unassembled WGS sequence"/>
</dbReference>
<dbReference type="PANTHER" id="PTHR33022:SF21">
    <property type="entry name" value="UBIQUITIN-LIKE PROTEASE FAMILY PROFILE DOMAIN-CONTAINING PROTEIN"/>
    <property type="match status" value="1"/>
</dbReference>
<proteinExistence type="predicted"/>
<comment type="caution">
    <text evidence="1">The sequence shown here is derived from an EMBL/GenBank/DDBJ whole genome shotgun (WGS) entry which is preliminary data.</text>
</comment>
<organism evidence="1 2">
    <name type="scientific">Striga hermonthica</name>
    <name type="common">Purple witchweed</name>
    <name type="synonym">Buchnera hermonthica</name>
    <dbReference type="NCBI Taxonomy" id="68872"/>
    <lineage>
        <taxon>Eukaryota</taxon>
        <taxon>Viridiplantae</taxon>
        <taxon>Streptophyta</taxon>
        <taxon>Embryophyta</taxon>
        <taxon>Tracheophyta</taxon>
        <taxon>Spermatophyta</taxon>
        <taxon>Magnoliopsida</taxon>
        <taxon>eudicotyledons</taxon>
        <taxon>Gunneridae</taxon>
        <taxon>Pentapetalae</taxon>
        <taxon>asterids</taxon>
        <taxon>lamiids</taxon>
        <taxon>Lamiales</taxon>
        <taxon>Orobanchaceae</taxon>
        <taxon>Buchnereae</taxon>
        <taxon>Striga</taxon>
    </lineage>
</organism>
<keyword evidence="2" id="KW-1185">Reference proteome</keyword>
<dbReference type="OrthoDB" id="1291327at2759"/>